<name>A0A1I4ERU6_9LACT</name>
<dbReference type="NCBIfam" id="TIGR03563">
    <property type="entry name" value="perox_SACOL1771"/>
    <property type="match status" value="1"/>
</dbReference>
<dbReference type="InterPro" id="IPR052707">
    <property type="entry name" value="OsmC_Ohr_Peroxiredoxin"/>
</dbReference>
<dbReference type="SUPFAM" id="SSF82784">
    <property type="entry name" value="OsmC-like"/>
    <property type="match status" value="1"/>
</dbReference>
<dbReference type="PANTHER" id="PTHR42830:SF2">
    <property type="entry name" value="OSMC_OHR FAMILY PROTEIN"/>
    <property type="match status" value="1"/>
</dbReference>
<dbReference type="InterPro" id="IPR015946">
    <property type="entry name" value="KH_dom-like_a/b"/>
</dbReference>
<dbReference type="EMBL" id="FOTJ01000001">
    <property type="protein sequence ID" value="SFL07257.1"/>
    <property type="molecule type" value="Genomic_DNA"/>
</dbReference>
<dbReference type="InterPro" id="IPR019905">
    <property type="entry name" value="OsmC-like_firmicutes"/>
</dbReference>
<dbReference type="InterPro" id="IPR036102">
    <property type="entry name" value="OsmC/Ohrsf"/>
</dbReference>
<dbReference type="InterPro" id="IPR003718">
    <property type="entry name" value="OsmC/Ohr_fam"/>
</dbReference>
<gene>
    <name evidence="1" type="ORF">SAMN05216438_10196</name>
</gene>
<evidence type="ECO:0000313" key="1">
    <source>
        <dbReference type="EMBL" id="SFL07257.1"/>
    </source>
</evidence>
<dbReference type="RefSeq" id="WP_074749860.1">
    <property type="nucleotide sequence ID" value="NZ_CP141707.1"/>
</dbReference>
<dbReference type="Gene3D" id="3.30.300.20">
    <property type="match status" value="1"/>
</dbReference>
<dbReference type="PANTHER" id="PTHR42830">
    <property type="entry name" value="OSMOTICALLY INDUCIBLE FAMILY PROTEIN"/>
    <property type="match status" value="1"/>
</dbReference>
<dbReference type="OrthoDB" id="2242871at2"/>
<dbReference type="AlphaFoldDB" id="A0A1I4ERU6"/>
<evidence type="ECO:0000313" key="2">
    <source>
        <dbReference type="Proteomes" id="UP000181969"/>
    </source>
</evidence>
<reference evidence="1 2" key="1">
    <citation type="submission" date="2016-10" db="EMBL/GenBank/DDBJ databases">
        <authorList>
            <person name="de Groot N.N."/>
        </authorList>
    </citation>
    <scope>NUCLEOTIDE SEQUENCE [LARGE SCALE GENOMIC DNA]</scope>
    <source>
        <strain evidence="1 2">M79</strain>
    </source>
</reference>
<dbReference type="Pfam" id="PF02566">
    <property type="entry name" value="OsmC"/>
    <property type="match status" value="1"/>
</dbReference>
<proteinExistence type="predicted"/>
<organism evidence="1 2">
    <name type="scientific">Lactococcus garvieae</name>
    <dbReference type="NCBI Taxonomy" id="1363"/>
    <lineage>
        <taxon>Bacteria</taxon>
        <taxon>Bacillati</taxon>
        <taxon>Bacillota</taxon>
        <taxon>Bacilli</taxon>
        <taxon>Lactobacillales</taxon>
        <taxon>Streptococcaceae</taxon>
        <taxon>Lactococcus</taxon>
    </lineage>
</organism>
<protein>
    <submittedName>
        <fullName evidence="1">Peroxiredoxin, SACOL1771 subfamily</fullName>
    </submittedName>
</protein>
<dbReference type="Proteomes" id="UP000181969">
    <property type="component" value="Unassembled WGS sequence"/>
</dbReference>
<accession>A0A1I4ERU6</accession>
<sequence length="148" mass="16142">MAKHIFTSQINWPGGRNAVGNLETAALDEAISIPSVMDGPGVGTNPDEMLLGAASTCYTITLAALLERNEIAVLDFKVESEATVNVEKGVFTYEKIVHNLYLKIDEKADYDKTYRLAQYAESSCMISRALQGNVAIEANIQLEKKKAS</sequence>